<accession>A0A0A9EAG8</accession>
<sequence length="32" mass="4012">MTAWPWPWLPCRHDEKRCYGLLRRLLLRSNRS</sequence>
<dbReference type="AlphaFoldDB" id="A0A0A9EAG8"/>
<protein>
    <submittedName>
        <fullName evidence="1">Uncharacterized protein</fullName>
    </submittedName>
</protein>
<name>A0A0A9EAG8_ARUDO</name>
<dbReference type="EMBL" id="GBRH01201867">
    <property type="protein sequence ID" value="JAD96028.1"/>
    <property type="molecule type" value="Transcribed_RNA"/>
</dbReference>
<reference evidence="1" key="2">
    <citation type="journal article" date="2015" name="Data Brief">
        <title>Shoot transcriptome of the giant reed, Arundo donax.</title>
        <authorList>
            <person name="Barrero R.A."/>
            <person name="Guerrero F.D."/>
            <person name="Moolhuijzen P."/>
            <person name="Goolsby J.A."/>
            <person name="Tidwell J."/>
            <person name="Bellgard S.E."/>
            <person name="Bellgard M.I."/>
        </authorList>
    </citation>
    <scope>NUCLEOTIDE SEQUENCE</scope>
    <source>
        <tissue evidence="1">Shoot tissue taken approximately 20 cm above the soil surface</tissue>
    </source>
</reference>
<organism evidence="1">
    <name type="scientific">Arundo donax</name>
    <name type="common">Giant reed</name>
    <name type="synonym">Donax arundinaceus</name>
    <dbReference type="NCBI Taxonomy" id="35708"/>
    <lineage>
        <taxon>Eukaryota</taxon>
        <taxon>Viridiplantae</taxon>
        <taxon>Streptophyta</taxon>
        <taxon>Embryophyta</taxon>
        <taxon>Tracheophyta</taxon>
        <taxon>Spermatophyta</taxon>
        <taxon>Magnoliopsida</taxon>
        <taxon>Liliopsida</taxon>
        <taxon>Poales</taxon>
        <taxon>Poaceae</taxon>
        <taxon>PACMAD clade</taxon>
        <taxon>Arundinoideae</taxon>
        <taxon>Arundineae</taxon>
        <taxon>Arundo</taxon>
    </lineage>
</organism>
<proteinExistence type="predicted"/>
<evidence type="ECO:0000313" key="1">
    <source>
        <dbReference type="EMBL" id="JAD96028.1"/>
    </source>
</evidence>
<reference evidence="1" key="1">
    <citation type="submission" date="2014-09" db="EMBL/GenBank/DDBJ databases">
        <authorList>
            <person name="Magalhaes I.L.F."/>
            <person name="Oliveira U."/>
            <person name="Santos F.R."/>
            <person name="Vidigal T.H.D.A."/>
            <person name="Brescovit A.D."/>
            <person name="Santos A.J."/>
        </authorList>
    </citation>
    <scope>NUCLEOTIDE SEQUENCE</scope>
    <source>
        <tissue evidence="1">Shoot tissue taken approximately 20 cm above the soil surface</tissue>
    </source>
</reference>